<dbReference type="Proteomes" id="UP001152519">
    <property type="component" value="Unassembled WGS sequence"/>
</dbReference>
<dbReference type="InterPro" id="IPR051599">
    <property type="entry name" value="Cell_Envelope_Assoc"/>
</dbReference>
<dbReference type="InterPro" id="IPR014729">
    <property type="entry name" value="Rossmann-like_a/b/a_fold"/>
</dbReference>
<dbReference type="GO" id="GO:0043164">
    <property type="term" value="P:Gram-negative-bacterium-type cell wall biogenesis"/>
    <property type="evidence" value="ECO:0007669"/>
    <property type="project" value="TreeGrafter"/>
</dbReference>
<feature type="transmembrane region" description="Helical" evidence="2">
    <location>
        <begin position="160"/>
        <end position="179"/>
    </location>
</feature>
<dbReference type="GO" id="GO:0005886">
    <property type="term" value="C:plasma membrane"/>
    <property type="evidence" value="ECO:0007669"/>
    <property type="project" value="TreeGrafter"/>
</dbReference>
<comment type="caution">
    <text evidence="4">The sequence shown here is derived from an EMBL/GenBank/DDBJ whole genome shotgun (WGS) entry which is preliminary data.</text>
</comment>
<feature type="transmembrane region" description="Helical" evidence="2">
    <location>
        <begin position="27"/>
        <end position="44"/>
    </location>
</feature>
<dbReference type="RefSeq" id="WP_251483811.1">
    <property type="nucleotide sequence ID" value="NZ_CAJSLV010000001.1"/>
</dbReference>
<feature type="transmembrane region" description="Helical" evidence="2">
    <location>
        <begin position="315"/>
        <end position="333"/>
    </location>
</feature>
<organism evidence="4 5">
    <name type="scientific">Actinacidiphila cocklensis</name>
    <dbReference type="NCBI Taxonomy" id="887465"/>
    <lineage>
        <taxon>Bacteria</taxon>
        <taxon>Bacillati</taxon>
        <taxon>Actinomycetota</taxon>
        <taxon>Actinomycetes</taxon>
        <taxon>Kitasatosporales</taxon>
        <taxon>Streptomycetaceae</taxon>
        <taxon>Actinacidiphila</taxon>
    </lineage>
</organism>
<dbReference type="PANTHER" id="PTHR30336:SF18">
    <property type="entry name" value="MEMBRANE PROTEIN"/>
    <property type="match status" value="1"/>
</dbReference>
<keyword evidence="2" id="KW-0812">Transmembrane</keyword>
<name>A0A9W4DID7_9ACTN</name>
<keyword evidence="5" id="KW-1185">Reference proteome</keyword>
<dbReference type="PANTHER" id="PTHR30336">
    <property type="entry name" value="INNER MEMBRANE PROTEIN, PROBABLE PERMEASE"/>
    <property type="match status" value="1"/>
</dbReference>
<evidence type="ECO:0000256" key="1">
    <source>
        <dbReference type="SAM" id="MobiDB-lite"/>
    </source>
</evidence>
<feature type="domain" description="DUF218" evidence="3">
    <location>
        <begin position="159"/>
        <end position="305"/>
    </location>
</feature>
<dbReference type="Gene3D" id="3.40.50.620">
    <property type="entry name" value="HUPs"/>
    <property type="match status" value="1"/>
</dbReference>
<reference evidence="4" key="1">
    <citation type="submission" date="2021-05" db="EMBL/GenBank/DDBJ databases">
        <authorList>
            <person name="Arsene-Ploetze F."/>
        </authorList>
    </citation>
    <scope>NUCLEOTIDE SEQUENCE</scope>
    <source>
        <strain evidence="4">DSM 42138</strain>
    </source>
</reference>
<dbReference type="EMBL" id="CAJSLV010000001">
    <property type="protein sequence ID" value="CAG6390785.1"/>
    <property type="molecule type" value="Genomic_DNA"/>
</dbReference>
<dbReference type="CDD" id="cd06259">
    <property type="entry name" value="YdcF-like"/>
    <property type="match status" value="1"/>
</dbReference>
<feature type="transmembrane region" description="Helical" evidence="2">
    <location>
        <begin position="97"/>
        <end position="116"/>
    </location>
</feature>
<feature type="transmembrane region" description="Helical" evidence="2">
    <location>
        <begin position="56"/>
        <end position="77"/>
    </location>
</feature>
<proteinExistence type="predicted"/>
<dbReference type="GO" id="GO:0000270">
    <property type="term" value="P:peptidoglycan metabolic process"/>
    <property type="evidence" value="ECO:0007669"/>
    <property type="project" value="TreeGrafter"/>
</dbReference>
<feature type="transmembrane region" description="Helical" evidence="2">
    <location>
        <begin position="128"/>
        <end position="148"/>
    </location>
</feature>
<dbReference type="AlphaFoldDB" id="A0A9W4DID7"/>
<evidence type="ECO:0000313" key="4">
    <source>
        <dbReference type="EMBL" id="CAG6390785.1"/>
    </source>
</evidence>
<dbReference type="Pfam" id="PF02698">
    <property type="entry name" value="DUF218"/>
    <property type="match status" value="1"/>
</dbReference>
<keyword evidence="2" id="KW-0472">Membrane</keyword>
<dbReference type="InterPro" id="IPR003848">
    <property type="entry name" value="DUF218"/>
</dbReference>
<keyword evidence="2" id="KW-1133">Transmembrane helix</keyword>
<gene>
    <name evidence="4" type="ORF">SCOCK_10253</name>
</gene>
<evidence type="ECO:0000259" key="3">
    <source>
        <dbReference type="Pfam" id="PF02698"/>
    </source>
</evidence>
<sequence>MLAYAPALLCLLMFCAGVVHERRRFSNAVLLGLTFLFAGSAWLFELHRTHPVLGRNLAIALLLVVALGIVTLAWFLISNGTVMVRKEGTRPANLLSLLAGVALVALLVLLVATLILRNRTLAAVTGTAVALTGYVAFLFLCFVVYAFLYGRLNPPRRADYVVVLGSGLAGGATVPPLLASRLERARAVHARQSRRGRQPVLLTSGGQGPDEKVPESHAMADYLVERGVPAELIEREDRSTTTEENLRFSRRIMESANPDYRCVIVTNNYHAFRAALAARRAGVRGYVVGSPTAAYFWPSAMIREFAAIFLTYRRTNLAFCLLFFLGGGAIWWLG</sequence>
<evidence type="ECO:0000256" key="2">
    <source>
        <dbReference type="SAM" id="Phobius"/>
    </source>
</evidence>
<accession>A0A9W4DID7</accession>
<protein>
    <recommendedName>
        <fullName evidence="3">DUF218 domain-containing protein</fullName>
    </recommendedName>
</protein>
<feature type="region of interest" description="Disordered" evidence="1">
    <location>
        <begin position="190"/>
        <end position="212"/>
    </location>
</feature>
<evidence type="ECO:0000313" key="5">
    <source>
        <dbReference type="Proteomes" id="UP001152519"/>
    </source>
</evidence>